<evidence type="ECO:0000256" key="1">
    <source>
        <dbReference type="SAM" id="MobiDB-lite"/>
    </source>
</evidence>
<keyword evidence="3" id="KW-1185">Reference proteome</keyword>
<gene>
    <name evidence="2" type="ORF">AOL_s00091g73</name>
</gene>
<proteinExistence type="predicted"/>
<comment type="caution">
    <text evidence="2">The sequence shown here is derived from an EMBL/GenBank/DDBJ whole genome shotgun (WGS) entry which is preliminary data.</text>
</comment>
<name>G1XI21_ARTOA</name>
<dbReference type="InParanoid" id="G1XI21"/>
<evidence type="ECO:0000313" key="3">
    <source>
        <dbReference type="Proteomes" id="UP000008784"/>
    </source>
</evidence>
<reference evidence="2 3" key="1">
    <citation type="journal article" date="2011" name="PLoS Pathog.">
        <title>Genomic and proteomic analyses of the fungus Arthrobotrys oligospora provide insights into nematode-trap formation.</title>
        <authorList>
            <person name="Yang J."/>
            <person name="Wang L."/>
            <person name="Ji X."/>
            <person name="Feng Y."/>
            <person name="Li X."/>
            <person name="Zou C."/>
            <person name="Xu J."/>
            <person name="Ren Y."/>
            <person name="Mi Q."/>
            <person name="Wu J."/>
            <person name="Liu S."/>
            <person name="Liu Y."/>
            <person name="Huang X."/>
            <person name="Wang H."/>
            <person name="Niu X."/>
            <person name="Li J."/>
            <person name="Liang L."/>
            <person name="Luo Y."/>
            <person name="Ji K."/>
            <person name="Zhou W."/>
            <person name="Yu Z."/>
            <person name="Li G."/>
            <person name="Liu Y."/>
            <person name="Li L."/>
            <person name="Qiao M."/>
            <person name="Feng L."/>
            <person name="Zhang K.-Q."/>
        </authorList>
    </citation>
    <scope>NUCLEOTIDE SEQUENCE [LARGE SCALE GENOMIC DNA]</scope>
    <source>
        <strain evidence="3">ATCC 24927 / CBS 115.81 / DSM 1491</strain>
    </source>
</reference>
<feature type="region of interest" description="Disordered" evidence="1">
    <location>
        <begin position="1"/>
        <end position="24"/>
    </location>
</feature>
<accession>G1XI21</accession>
<evidence type="ECO:0000313" key="2">
    <source>
        <dbReference type="EMBL" id="EGX47252.1"/>
    </source>
</evidence>
<protein>
    <submittedName>
        <fullName evidence="2">Uncharacterized protein</fullName>
    </submittedName>
</protein>
<feature type="region of interest" description="Disordered" evidence="1">
    <location>
        <begin position="91"/>
        <end position="128"/>
    </location>
</feature>
<dbReference type="GeneID" id="22895116"/>
<dbReference type="EMBL" id="ADOT01000165">
    <property type="protein sequence ID" value="EGX47252.1"/>
    <property type="molecule type" value="Genomic_DNA"/>
</dbReference>
<sequence length="253" mass="27941">MDSKHPDSGNPPIDMADINAERGDDPLEVITIGQLKASFTIEEAAPSLEHPGSPMKRKFSLASQSGFSSASNRDLGICRLAEPVFRLDITKQLRSRNSSPEKQGIRSKSRNSSPDKQSVSARTTVSQGTNSISLKRSAMAEYSPAFVFCHNNRLASGNIPKAVLDFKKRISSAGLHNPGHYFVPRSFESLPRHLAYTRLAAGTCGFLLWRFYPNFFCCTSLLQNSVWPRQATRLHVLLMRVCGMPNVVNPTFG</sequence>
<feature type="compositionally biased region" description="Polar residues" evidence="1">
    <location>
        <begin position="110"/>
        <end position="128"/>
    </location>
</feature>
<dbReference type="RefSeq" id="XP_011124133.1">
    <property type="nucleotide sequence ID" value="XM_011125831.1"/>
</dbReference>
<dbReference type="Proteomes" id="UP000008784">
    <property type="component" value="Unassembled WGS sequence"/>
</dbReference>
<dbReference type="AlphaFoldDB" id="G1XI21"/>
<organism evidence="2 3">
    <name type="scientific">Arthrobotrys oligospora (strain ATCC 24927 / CBS 115.81 / DSM 1491)</name>
    <name type="common">Nematode-trapping fungus</name>
    <name type="synonym">Didymozoophaga oligospora</name>
    <dbReference type="NCBI Taxonomy" id="756982"/>
    <lineage>
        <taxon>Eukaryota</taxon>
        <taxon>Fungi</taxon>
        <taxon>Dikarya</taxon>
        <taxon>Ascomycota</taxon>
        <taxon>Pezizomycotina</taxon>
        <taxon>Orbiliomycetes</taxon>
        <taxon>Orbiliales</taxon>
        <taxon>Orbiliaceae</taxon>
        <taxon>Orbilia</taxon>
        <taxon>Orbilia oligospora</taxon>
    </lineage>
</organism>
<dbReference type="HOGENOM" id="CLU_1098277_0_0_1"/>